<feature type="transmembrane region" description="Helical" evidence="2">
    <location>
        <begin position="161"/>
        <end position="185"/>
    </location>
</feature>
<dbReference type="Pfam" id="PF13559">
    <property type="entry name" value="DUF4129"/>
    <property type="match status" value="1"/>
</dbReference>
<feature type="region of interest" description="Disordered" evidence="1">
    <location>
        <begin position="131"/>
        <end position="151"/>
    </location>
</feature>
<feature type="domain" description="Protein-glutamine gamma-glutamyltransferase-like C-terminal" evidence="3">
    <location>
        <begin position="232"/>
        <end position="299"/>
    </location>
</feature>
<evidence type="ECO:0000313" key="5">
    <source>
        <dbReference type="Proteomes" id="UP000219453"/>
    </source>
</evidence>
<feature type="transmembrane region" description="Helical" evidence="2">
    <location>
        <begin position="79"/>
        <end position="96"/>
    </location>
</feature>
<name>A0A285NTA9_NATPI</name>
<keyword evidence="2" id="KW-0812">Transmembrane</keyword>
<feature type="region of interest" description="Disordered" evidence="1">
    <location>
        <begin position="187"/>
        <end position="208"/>
    </location>
</feature>
<gene>
    <name evidence="4" type="ORF">SAMN06269185_1866</name>
</gene>
<dbReference type="InterPro" id="IPR025403">
    <property type="entry name" value="TgpA-like_C"/>
</dbReference>
<accession>A0A285NTA9</accession>
<feature type="transmembrane region" description="Helical" evidence="2">
    <location>
        <begin position="103"/>
        <end position="122"/>
    </location>
</feature>
<dbReference type="EMBL" id="OBEJ01000002">
    <property type="protein sequence ID" value="SNZ12679.1"/>
    <property type="molecule type" value="Genomic_DNA"/>
</dbReference>
<dbReference type="RefSeq" id="WP_097008793.1">
    <property type="nucleotide sequence ID" value="NZ_OBEJ01000002.1"/>
</dbReference>
<keyword evidence="2" id="KW-1133">Transmembrane helix</keyword>
<dbReference type="OrthoDB" id="206550at2157"/>
<keyword evidence="2" id="KW-0472">Membrane</keyword>
<feature type="compositionally biased region" description="Basic and acidic residues" evidence="1">
    <location>
        <begin position="196"/>
        <end position="208"/>
    </location>
</feature>
<feature type="region of interest" description="Disordered" evidence="1">
    <location>
        <begin position="30"/>
        <end position="59"/>
    </location>
</feature>
<dbReference type="AlphaFoldDB" id="A0A285NTA9"/>
<feature type="compositionally biased region" description="Gly residues" evidence="1">
    <location>
        <begin position="142"/>
        <end position="151"/>
    </location>
</feature>
<dbReference type="Proteomes" id="UP000219453">
    <property type="component" value="Unassembled WGS sequence"/>
</dbReference>
<evidence type="ECO:0000256" key="2">
    <source>
        <dbReference type="SAM" id="Phobius"/>
    </source>
</evidence>
<evidence type="ECO:0000259" key="3">
    <source>
        <dbReference type="Pfam" id="PF13559"/>
    </source>
</evidence>
<sequence length="311" mass="31269">MEQKSLRTLAIALLCVLALVGAAATLETVQSGSDSGSGGFLGGQEGDSTGPIGGQDRTAAGANGQLVEPTCVVSGPSPAIIWAGVAATVVAGALVARRFGLAVTAVVAAALVPLALLLGLVLTSGCPEASTGPLPSATAASNGGGGGGGAGGGGSGEMLAVAIPALALLSVLLIAIGGGLVSLLFSTDEESSPDESVERVDDDGERRAEVGRAAGRAAERLDDADDFENEVYRAWREMADSLPVDHPGSSTPGEFAMAAREIGIDEADVDELTDVFEIVRYGGRDPTPDREERAVAALRRIEDEYRGDADA</sequence>
<feature type="compositionally biased region" description="Gly residues" evidence="1">
    <location>
        <begin position="35"/>
        <end position="45"/>
    </location>
</feature>
<keyword evidence="5" id="KW-1185">Reference proteome</keyword>
<proteinExistence type="predicted"/>
<reference evidence="5" key="1">
    <citation type="submission" date="2017-09" db="EMBL/GenBank/DDBJ databases">
        <authorList>
            <person name="Varghese N."/>
            <person name="Submissions S."/>
        </authorList>
    </citation>
    <scope>NUCLEOTIDE SEQUENCE [LARGE SCALE GENOMIC DNA]</scope>
    <source>
        <strain evidence="5">DSM 27208</strain>
    </source>
</reference>
<organism evidence="4 5">
    <name type="scientific">Natronoarchaeum philippinense</name>
    <dbReference type="NCBI Taxonomy" id="558529"/>
    <lineage>
        <taxon>Archaea</taxon>
        <taxon>Methanobacteriati</taxon>
        <taxon>Methanobacteriota</taxon>
        <taxon>Stenosarchaea group</taxon>
        <taxon>Halobacteria</taxon>
        <taxon>Halobacteriales</taxon>
        <taxon>Natronoarchaeaceae</taxon>
    </lineage>
</organism>
<evidence type="ECO:0000256" key="1">
    <source>
        <dbReference type="SAM" id="MobiDB-lite"/>
    </source>
</evidence>
<protein>
    <recommendedName>
        <fullName evidence="3">Protein-glutamine gamma-glutamyltransferase-like C-terminal domain-containing protein</fullName>
    </recommendedName>
</protein>
<evidence type="ECO:0000313" key="4">
    <source>
        <dbReference type="EMBL" id="SNZ12679.1"/>
    </source>
</evidence>